<dbReference type="EMBL" id="MSCW01000007">
    <property type="protein sequence ID" value="ONF42954.1"/>
    <property type="molecule type" value="Genomic_DNA"/>
</dbReference>
<evidence type="ECO:0000259" key="7">
    <source>
        <dbReference type="Pfam" id="PF21088"/>
    </source>
</evidence>
<dbReference type="STRING" id="135739.BTO32_09635"/>
<comment type="similarity">
    <text evidence="5">Belongs to the MscS (TC 1.A.23) family.</text>
</comment>
<sequence>MDTRPVREALASITSQAILEALAVIVIAALLILLVQKLFPALAGKLSGKPRLYLLASVPLLRLLIILLTLLMVVPILVEPSFENMVAIFGALGLALGFALKDYANSLIAGIVTLYEMPYRLGDWIEVDGRYGEVRAIGARAAEIVTLDDTVVVIPHGVLWNALLANGNDGTDNLMCVADLYLEPDHDVAFLRARFRDAIFTCPLTRTYQPVQVVVSGCEWGLHYRLKAYPLEPRAQRRFISELTARAAAICEEAGVGMVAGPGLGYRPIHQGS</sequence>
<dbReference type="SUPFAM" id="SSF50182">
    <property type="entry name" value="Sm-like ribonucleoproteins"/>
    <property type="match status" value="1"/>
</dbReference>
<protein>
    <recommendedName>
        <fullName evidence="5">Small-conductance mechanosensitive channel</fullName>
    </recommendedName>
</protein>
<dbReference type="GO" id="GO:0008381">
    <property type="term" value="F:mechanosensitive monoatomic ion channel activity"/>
    <property type="evidence" value="ECO:0007669"/>
    <property type="project" value="InterPro"/>
</dbReference>
<comment type="subcellular location">
    <subcellularLocation>
        <location evidence="5">Cell inner membrane</location>
        <topology evidence="5">Multi-pass membrane protein</topology>
    </subcellularLocation>
    <subcellularLocation>
        <location evidence="1">Membrane</location>
    </subcellularLocation>
</comment>
<dbReference type="InterPro" id="IPR023408">
    <property type="entry name" value="MscS_beta-dom_sf"/>
</dbReference>
<name>A0A1V2DQL6_9GAMM</name>
<evidence type="ECO:0000313" key="9">
    <source>
        <dbReference type="Proteomes" id="UP000189339"/>
    </source>
</evidence>
<keyword evidence="5" id="KW-1003">Cell membrane</keyword>
<dbReference type="OrthoDB" id="9799209at2"/>
<dbReference type="PANTHER" id="PTHR30221">
    <property type="entry name" value="SMALL-CONDUCTANCE MECHANOSENSITIVE CHANNEL"/>
    <property type="match status" value="1"/>
</dbReference>
<keyword evidence="3 5" id="KW-1133">Transmembrane helix</keyword>
<dbReference type="GO" id="GO:0005886">
    <property type="term" value="C:plasma membrane"/>
    <property type="evidence" value="ECO:0007669"/>
    <property type="project" value="UniProtKB-SubCell"/>
</dbReference>
<comment type="function">
    <text evidence="5">Mechanosensitive channel that participates in the regulation of osmotic pressure changes within the cell, opening in response to stretch forces in the membrane lipid bilayer, without the need for other proteins. Contributes to normal resistance to hypoosmotic shock. Forms an ion channel of 1.0 nanosiemens conductance with a slight preference for anions.</text>
</comment>
<evidence type="ECO:0000313" key="8">
    <source>
        <dbReference type="EMBL" id="ONF42954.1"/>
    </source>
</evidence>
<keyword evidence="5" id="KW-0997">Cell inner membrane</keyword>
<dbReference type="Pfam" id="PF21088">
    <property type="entry name" value="MS_channel_1st"/>
    <property type="match status" value="1"/>
</dbReference>
<dbReference type="Proteomes" id="UP000189339">
    <property type="component" value="Unassembled WGS sequence"/>
</dbReference>
<dbReference type="InterPro" id="IPR010920">
    <property type="entry name" value="LSM_dom_sf"/>
</dbReference>
<reference evidence="8 9" key="1">
    <citation type="submission" date="2016-12" db="EMBL/GenBank/DDBJ databases">
        <title>Marinobacter lutaoensis whole genome sequencing.</title>
        <authorList>
            <person name="Verma A."/>
            <person name="Krishnamurthi S."/>
        </authorList>
    </citation>
    <scope>NUCLEOTIDE SEQUENCE [LARGE SCALE GENOMIC DNA]</scope>
    <source>
        <strain evidence="8 9">T5054</strain>
    </source>
</reference>
<comment type="subunit">
    <text evidence="5">Homoheptamer.</text>
</comment>
<organism evidence="8 9">
    <name type="scientific">Marinobacter lutaoensis</name>
    <dbReference type="NCBI Taxonomy" id="135739"/>
    <lineage>
        <taxon>Bacteria</taxon>
        <taxon>Pseudomonadati</taxon>
        <taxon>Pseudomonadota</taxon>
        <taxon>Gammaproteobacteria</taxon>
        <taxon>Pseudomonadales</taxon>
        <taxon>Marinobacteraceae</taxon>
        <taxon>Marinobacter</taxon>
    </lineage>
</organism>
<feature type="domain" description="Mechanosensitive ion channel MscS" evidence="6">
    <location>
        <begin position="102"/>
        <end position="166"/>
    </location>
</feature>
<evidence type="ECO:0000256" key="2">
    <source>
        <dbReference type="ARBA" id="ARBA00022692"/>
    </source>
</evidence>
<comment type="caution">
    <text evidence="8">The sequence shown here is derived from an EMBL/GenBank/DDBJ whole genome shotgun (WGS) entry which is preliminary data.</text>
</comment>
<dbReference type="Gene3D" id="2.30.30.60">
    <property type="match status" value="1"/>
</dbReference>
<keyword evidence="9" id="KW-1185">Reference proteome</keyword>
<dbReference type="Pfam" id="PF00924">
    <property type="entry name" value="MS_channel_2nd"/>
    <property type="match status" value="1"/>
</dbReference>
<proteinExistence type="inferred from homology"/>
<dbReference type="PANTHER" id="PTHR30221:SF1">
    <property type="entry name" value="SMALL-CONDUCTANCE MECHANOSENSITIVE CHANNEL"/>
    <property type="match status" value="1"/>
</dbReference>
<comment type="caution">
    <text evidence="5">Lacks conserved residue(s) required for the propagation of feature annotation.</text>
</comment>
<keyword evidence="5" id="KW-0406">Ion transport</keyword>
<accession>A0A1V2DQL6</accession>
<dbReference type="AlphaFoldDB" id="A0A1V2DQL6"/>
<dbReference type="InterPro" id="IPR006685">
    <property type="entry name" value="MscS_channel_2nd"/>
</dbReference>
<dbReference type="InterPro" id="IPR045275">
    <property type="entry name" value="MscS_archaea/bacteria_type"/>
</dbReference>
<evidence type="ECO:0000256" key="5">
    <source>
        <dbReference type="RuleBase" id="RU369025"/>
    </source>
</evidence>
<evidence type="ECO:0000259" key="6">
    <source>
        <dbReference type="Pfam" id="PF00924"/>
    </source>
</evidence>
<keyword evidence="4 5" id="KW-0472">Membrane</keyword>
<feature type="transmembrane region" description="Helical" evidence="5">
    <location>
        <begin position="52"/>
        <end position="78"/>
    </location>
</feature>
<keyword evidence="5" id="KW-0407">Ion channel</keyword>
<keyword evidence="5" id="KW-0813">Transport</keyword>
<gene>
    <name evidence="8" type="ORF">BTO32_09635</name>
</gene>
<dbReference type="RefSeq" id="WP_076724432.1">
    <property type="nucleotide sequence ID" value="NZ_MSCW01000007.1"/>
</dbReference>
<evidence type="ECO:0000256" key="4">
    <source>
        <dbReference type="ARBA" id="ARBA00023136"/>
    </source>
</evidence>
<dbReference type="Gene3D" id="1.10.287.1260">
    <property type="match status" value="1"/>
</dbReference>
<evidence type="ECO:0000256" key="1">
    <source>
        <dbReference type="ARBA" id="ARBA00004370"/>
    </source>
</evidence>
<evidence type="ECO:0000256" key="3">
    <source>
        <dbReference type="ARBA" id="ARBA00022989"/>
    </source>
</evidence>
<feature type="domain" description="Mechanosensitive ion channel transmembrane helices 2/3" evidence="7">
    <location>
        <begin position="60"/>
        <end position="101"/>
    </location>
</feature>
<feature type="transmembrane region" description="Helical" evidence="5">
    <location>
        <begin position="17"/>
        <end position="40"/>
    </location>
</feature>
<keyword evidence="2 5" id="KW-0812">Transmembrane</keyword>
<dbReference type="InterPro" id="IPR049142">
    <property type="entry name" value="MS_channel_1st"/>
</dbReference>